<sequence length="553" mass="62971">MSCYHKGTGLPTNIIDLSQLDYIKSECPIKDGACQFCQEIRTAEEDVEAAITRLKETLNRHQRLKTQINHRHSPTIRDLPVEILSKIFYSCFSAEMREGGGEPTYEDSFVPLRIGAVCRTWRQIAWASPELWTVIFMKRLYSSASHTCKQYEIIEGWIERSGALPLYVYLEEDAEPPRDKRVVPGGCNDCWELCLQLLSKCCETWEVASLDLSLRSFFHVAYRVKVKPPTRRLALHSADEDWFPATDDTNRGIKLCQDSSLAPQEISINYPIRLRHVNIDWHGMAHIHVQGWPPGECINLLRDVPHLESCSFIEVGDLSETEMLTVHGGPVIPICHKSLKYLNFQCNKSPATFFDQVTLPSLEELDYSYIFPEEALHSTYLQEFFARSHCPLKSLSLHVGQLNPTEYLITILYLIPSLVHLTLISSSAFTWSPQESIQNHLLTHLAKTASSCRTEGADNFLPRLEALELGYLSRHSPDWSSISDVFGDPSELRRGERRPFRSVVIDTYRPDPVTDLPEDVVTRLVKLQEAGAEIAFRVKSAYDHGVVVPVKWA</sequence>
<keyword evidence="3" id="KW-1185">Reference proteome</keyword>
<comment type="caution">
    <text evidence="2">The sequence shown here is derived from an EMBL/GenBank/DDBJ whole genome shotgun (WGS) entry which is preliminary data.</text>
</comment>
<evidence type="ECO:0008006" key="4">
    <source>
        <dbReference type="Google" id="ProtNLM"/>
    </source>
</evidence>
<feature type="coiled-coil region" evidence="1">
    <location>
        <begin position="40"/>
        <end position="67"/>
    </location>
</feature>
<dbReference type="AlphaFoldDB" id="A0A8H4QI42"/>
<name>A0A8H4QI42_9AGAR</name>
<dbReference type="InterPro" id="IPR032675">
    <property type="entry name" value="LRR_dom_sf"/>
</dbReference>
<evidence type="ECO:0000313" key="2">
    <source>
        <dbReference type="EMBL" id="KAF4611509.1"/>
    </source>
</evidence>
<dbReference type="SUPFAM" id="SSF52047">
    <property type="entry name" value="RNI-like"/>
    <property type="match status" value="1"/>
</dbReference>
<dbReference type="Proteomes" id="UP000521872">
    <property type="component" value="Unassembled WGS sequence"/>
</dbReference>
<keyword evidence="1" id="KW-0175">Coiled coil</keyword>
<dbReference type="Gene3D" id="1.20.1280.50">
    <property type="match status" value="1"/>
</dbReference>
<reference evidence="2 3" key="1">
    <citation type="submission" date="2019-12" db="EMBL/GenBank/DDBJ databases">
        <authorList>
            <person name="Floudas D."/>
            <person name="Bentzer J."/>
            <person name="Ahren D."/>
            <person name="Johansson T."/>
            <person name="Persson P."/>
            <person name="Tunlid A."/>
        </authorList>
    </citation>
    <scope>NUCLEOTIDE SEQUENCE [LARGE SCALE GENOMIC DNA]</scope>
    <source>
        <strain evidence="2 3">CBS 102.39</strain>
    </source>
</reference>
<evidence type="ECO:0000313" key="3">
    <source>
        <dbReference type="Proteomes" id="UP000521872"/>
    </source>
</evidence>
<organism evidence="2 3">
    <name type="scientific">Agrocybe pediades</name>
    <dbReference type="NCBI Taxonomy" id="84607"/>
    <lineage>
        <taxon>Eukaryota</taxon>
        <taxon>Fungi</taxon>
        <taxon>Dikarya</taxon>
        <taxon>Basidiomycota</taxon>
        <taxon>Agaricomycotina</taxon>
        <taxon>Agaricomycetes</taxon>
        <taxon>Agaricomycetidae</taxon>
        <taxon>Agaricales</taxon>
        <taxon>Agaricineae</taxon>
        <taxon>Strophariaceae</taxon>
        <taxon>Agrocybe</taxon>
    </lineage>
</organism>
<accession>A0A8H4QI42</accession>
<dbReference type="Gene3D" id="3.80.10.10">
    <property type="entry name" value="Ribonuclease Inhibitor"/>
    <property type="match status" value="1"/>
</dbReference>
<gene>
    <name evidence="2" type="ORF">D9613_004471</name>
</gene>
<protein>
    <recommendedName>
        <fullName evidence="4">F-box domain-containing protein</fullName>
    </recommendedName>
</protein>
<proteinExistence type="predicted"/>
<dbReference type="EMBL" id="JAACJL010000057">
    <property type="protein sequence ID" value="KAF4611509.1"/>
    <property type="molecule type" value="Genomic_DNA"/>
</dbReference>
<evidence type="ECO:0000256" key="1">
    <source>
        <dbReference type="SAM" id="Coils"/>
    </source>
</evidence>